<dbReference type="PANTHER" id="PTHR34203:SF15">
    <property type="entry name" value="SLL1173 PROTEIN"/>
    <property type="match status" value="1"/>
</dbReference>
<dbReference type="EC" id="2.1.1.-" evidence="2"/>
<dbReference type="SUPFAM" id="SSF53335">
    <property type="entry name" value="S-adenosyl-L-methionine-dependent methyltransferases"/>
    <property type="match status" value="1"/>
</dbReference>
<sequence>MIRRFLQRSVDLVPWSLRHHIRNIPILKGMQQAIVNRVLKGSKFEYTISAGPAKGLRYPITLPDDKMIWTGTWERDFSIELAKLIPDGGICYDIGSHRGFIAGVMTMNQASEVHCFEPNPKNGQQIQEVIRLNPAQRIQLHTCAVSDCDGEAAFVLMSESSMGKLEGSSFQESVSGTNQITVKTRSLDSMIAAGDVPPPQLIKIDVEGAEEGVLKGATKTLQDHRPLICLEFHSPELLDSCCDILHQQGYETELVEYSDRSELPPNAVGHVIGKRKIQTRN</sequence>
<gene>
    <name evidence="2" type="primary">noeI</name>
    <name evidence="2" type="ORF">Pla100_27610</name>
</gene>
<dbReference type="NCBIfam" id="TIGR01444">
    <property type="entry name" value="fkbM_fam"/>
    <property type="match status" value="1"/>
</dbReference>
<evidence type="ECO:0000259" key="1">
    <source>
        <dbReference type="Pfam" id="PF05050"/>
    </source>
</evidence>
<dbReference type="InterPro" id="IPR052514">
    <property type="entry name" value="SAM-dependent_MTase"/>
</dbReference>
<dbReference type="Proteomes" id="UP000316213">
    <property type="component" value="Unassembled WGS sequence"/>
</dbReference>
<dbReference type="InterPro" id="IPR006342">
    <property type="entry name" value="FkbM_mtfrase"/>
</dbReference>
<dbReference type="OrthoDB" id="7272699at2"/>
<keyword evidence="3" id="KW-1185">Reference proteome</keyword>
<evidence type="ECO:0000313" key="2">
    <source>
        <dbReference type="EMBL" id="TWT96284.1"/>
    </source>
</evidence>
<dbReference type="GO" id="GO:0008168">
    <property type="term" value="F:methyltransferase activity"/>
    <property type="evidence" value="ECO:0007669"/>
    <property type="project" value="UniProtKB-KW"/>
</dbReference>
<feature type="domain" description="Methyltransferase FkbM" evidence="1">
    <location>
        <begin position="93"/>
        <end position="251"/>
    </location>
</feature>
<proteinExistence type="predicted"/>
<comment type="caution">
    <text evidence="2">The sequence shown here is derived from an EMBL/GenBank/DDBJ whole genome shotgun (WGS) entry which is preliminary data.</text>
</comment>
<dbReference type="PANTHER" id="PTHR34203">
    <property type="entry name" value="METHYLTRANSFERASE, FKBM FAMILY PROTEIN"/>
    <property type="match status" value="1"/>
</dbReference>
<dbReference type="Gene3D" id="3.40.50.150">
    <property type="entry name" value="Vaccinia Virus protein VP39"/>
    <property type="match status" value="1"/>
</dbReference>
<keyword evidence="2" id="KW-0808">Transferase</keyword>
<reference evidence="2 3" key="1">
    <citation type="submission" date="2019-02" db="EMBL/GenBank/DDBJ databases">
        <title>Deep-cultivation of Planctomycetes and their phenomic and genomic characterization uncovers novel biology.</title>
        <authorList>
            <person name="Wiegand S."/>
            <person name="Jogler M."/>
            <person name="Boedeker C."/>
            <person name="Pinto D."/>
            <person name="Vollmers J."/>
            <person name="Rivas-Marin E."/>
            <person name="Kohn T."/>
            <person name="Peeters S.H."/>
            <person name="Heuer A."/>
            <person name="Rast P."/>
            <person name="Oberbeckmann S."/>
            <person name="Bunk B."/>
            <person name="Jeske O."/>
            <person name="Meyerdierks A."/>
            <person name="Storesund J.E."/>
            <person name="Kallscheuer N."/>
            <person name="Luecker S."/>
            <person name="Lage O.M."/>
            <person name="Pohl T."/>
            <person name="Merkel B.J."/>
            <person name="Hornburger P."/>
            <person name="Mueller R.-W."/>
            <person name="Bruemmer F."/>
            <person name="Labrenz M."/>
            <person name="Spormann A.M."/>
            <person name="Op Den Camp H."/>
            <person name="Overmann J."/>
            <person name="Amann R."/>
            <person name="Jetten M.S.M."/>
            <person name="Mascher T."/>
            <person name="Medema M.H."/>
            <person name="Devos D.P."/>
            <person name="Kaster A.-K."/>
            <person name="Ovreas L."/>
            <person name="Rohde M."/>
            <person name="Galperin M.Y."/>
            <person name="Jogler C."/>
        </authorList>
    </citation>
    <scope>NUCLEOTIDE SEQUENCE [LARGE SCALE GENOMIC DNA]</scope>
    <source>
        <strain evidence="2 3">Pla100</strain>
    </source>
</reference>
<dbReference type="InterPro" id="IPR029063">
    <property type="entry name" value="SAM-dependent_MTases_sf"/>
</dbReference>
<organism evidence="2 3">
    <name type="scientific">Neorhodopirellula pilleata</name>
    <dbReference type="NCBI Taxonomy" id="2714738"/>
    <lineage>
        <taxon>Bacteria</taxon>
        <taxon>Pseudomonadati</taxon>
        <taxon>Planctomycetota</taxon>
        <taxon>Planctomycetia</taxon>
        <taxon>Pirellulales</taxon>
        <taxon>Pirellulaceae</taxon>
        <taxon>Neorhodopirellula</taxon>
    </lineage>
</organism>
<dbReference type="AlphaFoldDB" id="A0A5C6A8J4"/>
<name>A0A5C6A8J4_9BACT</name>
<accession>A0A5C6A8J4</accession>
<dbReference type="GO" id="GO:0032259">
    <property type="term" value="P:methylation"/>
    <property type="evidence" value="ECO:0007669"/>
    <property type="project" value="UniProtKB-KW"/>
</dbReference>
<protein>
    <submittedName>
        <fullName evidence="2">2-O-methyltransferase NoeI</fullName>
        <ecNumber evidence="2">2.1.1.-</ecNumber>
    </submittedName>
</protein>
<dbReference type="RefSeq" id="WP_146578232.1">
    <property type="nucleotide sequence ID" value="NZ_SJPM01000005.1"/>
</dbReference>
<keyword evidence="2" id="KW-0489">Methyltransferase</keyword>
<dbReference type="Pfam" id="PF05050">
    <property type="entry name" value="Methyltransf_21"/>
    <property type="match status" value="1"/>
</dbReference>
<dbReference type="EMBL" id="SJPM01000005">
    <property type="protein sequence ID" value="TWT96284.1"/>
    <property type="molecule type" value="Genomic_DNA"/>
</dbReference>
<evidence type="ECO:0000313" key="3">
    <source>
        <dbReference type="Proteomes" id="UP000316213"/>
    </source>
</evidence>